<comment type="caution">
    <text evidence="5">The sequence shown here is derived from an EMBL/GenBank/DDBJ whole genome shotgun (WGS) entry which is preliminary data.</text>
</comment>
<organism evidence="5 6">
    <name type="scientific">Batillaria attramentaria</name>
    <dbReference type="NCBI Taxonomy" id="370345"/>
    <lineage>
        <taxon>Eukaryota</taxon>
        <taxon>Metazoa</taxon>
        <taxon>Spiralia</taxon>
        <taxon>Lophotrochozoa</taxon>
        <taxon>Mollusca</taxon>
        <taxon>Gastropoda</taxon>
        <taxon>Caenogastropoda</taxon>
        <taxon>Sorbeoconcha</taxon>
        <taxon>Cerithioidea</taxon>
        <taxon>Batillariidae</taxon>
        <taxon>Batillaria</taxon>
    </lineage>
</organism>
<accession>A0ABD0KAP6</accession>
<feature type="region of interest" description="Disordered" evidence="3">
    <location>
        <begin position="533"/>
        <end position="672"/>
    </location>
</feature>
<dbReference type="CDD" id="cd00112">
    <property type="entry name" value="LDLa"/>
    <property type="match status" value="1"/>
</dbReference>
<evidence type="ECO:0000256" key="4">
    <source>
        <dbReference type="SAM" id="Phobius"/>
    </source>
</evidence>
<feature type="compositionally biased region" description="Basic and acidic residues" evidence="3">
    <location>
        <begin position="661"/>
        <end position="672"/>
    </location>
</feature>
<feature type="compositionally biased region" description="Low complexity" evidence="3">
    <location>
        <begin position="447"/>
        <end position="460"/>
    </location>
</feature>
<feature type="transmembrane region" description="Helical" evidence="4">
    <location>
        <begin position="269"/>
        <end position="292"/>
    </location>
</feature>
<feature type="compositionally biased region" description="Basic and acidic residues" evidence="3">
    <location>
        <begin position="461"/>
        <end position="480"/>
    </location>
</feature>
<keyword evidence="1" id="KW-1015">Disulfide bond</keyword>
<dbReference type="Proteomes" id="UP001519460">
    <property type="component" value="Unassembled WGS sequence"/>
</dbReference>
<proteinExistence type="predicted"/>
<dbReference type="Gene3D" id="4.10.400.10">
    <property type="entry name" value="Low-density Lipoprotein Receptor"/>
    <property type="match status" value="1"/>
</dbReference>
<feature type="compositionally biased region" description="Basic residues" evidence="3">
    <location>
        <begin position="377"/>
        <end position="386"/>
    </location>
</feature>
<feature type="compositionally biased region" description="Polar residues" evidence="3">
    <location>
        <begin position="499"/>
        <end position="515"/>
    </location>
</feature>
<gene>
    <name evidence="5" type="ORF">BaRGS_00024644</name>
</gene>
<evidence type="ECO:0008006" key="7">
    <source>
        <dbReference type="Google" id="ProtNLM"/>
    </source>
</evidence>
<keyword evidence="4" id="KW-0472">Membrane</keyword>
<feature type="compositionally biased region" description="Basic residues" evidence="3">
    <location>
        <begin position="431"/>
        <end position="446"/>
    </location>
</feature>
<dbReference type="InterPro" id="IPR035914">
    <property type="entry name" value="Sperma_CUB_dom_sf"/>
</dbReference>
<keyword evidence="4" id="KW-1133">Transmembrane helix</keyword>
<evidence type="ECO:0000313" key="5">
    <source>
        <dbReference type="EMBL" id="KAK7484155.1"/>
    </source>
</evidence>
<keyword evidence="6" id="KW-1185">Reference proteome</keyword>
<keyword evidence="4" id="KW-0812">Transmembrane</keyword>
<feature type="compositionally biased region" description="Basic and acidic residues" evidence="3">
    <location>
        <begin position="587"/>
        <end position="606"/>
    </location>
</feature>
<dbReference type="SUPFAM" id="SSF49854">
    <property type="entry name" value="Spermadhesin, CUB domain"/>
    <property type="match status" value="1"/>
</dbReference>
<evidence type="ECO:0000256" key="2">
    <source>
        <dbReference type="PROSITE-ProRule" id="PRU00124"/>
    </source>
</evidence>
<feature type="compositionally biased region" description="Low complexity" evidence="3">
    <location>
        <begin position="624"/>
        <end position="636"/>
    </location>
</feature>
<dbReference type="PROSITE" id="PS01209">
    <property type="entry name" value="LDLRA_1"/>
    <property type="match status" value="1"/>
</dbReference>
<dbReference type="AlphaFoldDB" id="A0ABD0KAP6"/>
<reference evidence="5 6" key="1">
    <citation type="journal article" date="2023" name="Sci. Data">
        <title>Genome assembly of the Korean intertidal mud-creeper Batillaria attramentaria.</title>
        <authorList>
            <person name="Patra A.K."/>
            <person name="Ho P.T."/>
            <person name="Jun S."/>
            <person name="Lee S.J."/>
            <person name="Kim Y."/>
            <person name="Won Y.J."/>
        </authorList>
    </citation>
    <scope>NUCLEOTIDE SEQUENCE [LARGE SCALE GENOMIC DNA]</scope>
    <source>
        <strain evidence="5">Wonlab-2016</strain>
    </source>
</reference>
<feature type="compositionally biased region" description="Low complexity" evidence="3">
    <location>
        <begin position="483"/>
        <end position="492"/>
    </location>
</feature>
<evidence type="ECO:0000256" key="1">
    <source>
        <dbReference type="ARBA" id="ARBA00023157"/>
    </source>
</evidence>
<name>A0ABD0KAP6_9CAEN</name>
<dbReference type="SMART" id="SM00192">
    <property type="entry name" value="LDLa"/>
    <property type="match status" value="1"/>
</dbReference>
<dbReference type="InterPro" id="IPR036055">
    <property type="entry name" value="LDL_receptor-like_sf"/>
</dbReference>
<evidence type="ECO:0000313" key="6">
    <source>
        <dbReference type="Proteomes" id="UP001519460"/>
    </source>
</evidence>
<protein>
    <recommendedName>
        <fullName evidence="7">CUB domain-containing protein</fullName>
    </recommendedName>
</protein>
<dbReference type="EMBL" id="JACVVK020000215">
    <property type="protein sequence ID" value="KAK7484155.1"/>
    <property type="molecule type" value="Genomic_DNA"/>
</dbReference>
<feature type="region of interest" description="Disordered" evidence="3">
    <location>
        <begin position="363"/>
        <end position="515"/>
    </location>
</feature>
<dbReference type="PROSITE" id="PS50068">
    <property type="entry name" value="LDLRA_2"/>
    <property type="match status" value="1"/>
</dbReference>
<comment type="caution">
    <text evidence="2">Lacks conserved residue(s) required for the propagation of feature annotation.</text>
</comment>
<dbReference type="InterPro" id="IPR023415">
    <property type="entry name" value="LDLR_class-A_CS"/>
</dbReference>
<dbReference type="SUPFAM" id="SSF57424">
    <property type="entry name" value="LDL receptor-like module"/>
    <property type="match status" value="1"/>
</dbReference>
<dbReference type="InterPro" id="IPR002172">
    <property type="entry name" value="LDrepeatLR_classA_rpt"/>
</dbReference>
<evidence type="ECO:0000256" key="3">
    <source>
        <dbReference type="SAM" id="MobiDB-lite"/>
    </source>
</evidence>
<sequence length="690" mass="75594">MCIQKMTYYLLLYVLRRPMSRKPPEQSSANVTTDYLPLISKLQQDPSGDMDTVIAQIGGMTWGMTPLRHMSNFCSQTLHVNESLLLDLTEELPADRVSVGYLTCVTTVHAPPGTRIIAHVLQMAICDNIEKPDRLHIFDVSISGRETRLTPSSGLFGVLERPVFIYNTAGIIVPDFKSRGSRMRFNYQGKPTLIYRGFRVLITVFNDPDANGACRSDSLFCPYAGTCIPRHVRCDGLPNCGLDDSEDEKSCQREDVVTNLLEEFSTRTAVIAGVTGSLVFLACAAVVAFVLFKYNRHKYYRGQVPRVHYTSRGGGTCRVKDEEELTNLYAPPSYEDIMAPGSTSRHHGPPPAYHTVAAVHTQKGYDSSDDESARMSRSTRHTKLKPHLTQERGQLPELKRMRNTCTTDSDEDVRMHGTWPSDTDEEEEVRARRKRKGGKCKGRLRRASQGGSASESSSGKATKDDRKENKLGVRRQESRGIRSPSSPSYPCSPEDPESGSLTATSKSESESSPLRTQCVKCLVHAECSCDVIGARGSEGVSETESQLAGSERNSRTESNSRSASPASTHSENPAKILDSPAKNLDSPAKHVDSLAKHADSPAKHQDIQANNPDRPATHLDNQGSAVCKSPSKSSDSLSEEVPNASDTYKGSSFVDLNPAADKNKARSEGMKTHNGEVAALDVGVTLVAPR</sequence>